<dbReference type="SUPFAM" id="SSF102588">
    <property type="entry name" value="LmbE-like"/>
    <property type="match status" value="1"/>
</dbReference>
<keyword evidence="1" id="KW-1133">Transmembrane helix</keyword>
<evidence type="ECO:0000313" key="2">
    <source>
        <dbReference type="EMBL" id="QBK89106.1"/>
    </source>
</evidence>
<feature type="transmembrane region" description="Helical" evidence="1">
    <location>
        <begin position="6"/>
        <end position="27"/>
    </location>
</feature>
<sequence length="206" mass="24937">MLKLIYYLIGFVILFIIFSYIIGIVSYQPKYGEKKIIKNSQKYKPTKLLVVAHPDDDVCWGYRYLIDKPYRWKVICMTGASNQTRVNEFKKVMKKIGVLNYEIWDHNESIFANKVHQDCVNDIIKDILKQKYTYILTHNFYGEYGNIQHISVHNIMDKLKKQYNFPINYFRIRGYKYSKTKNDLLWNYYKSQRHYVILLNLIHPFY</sequence>
<protein>
    <recommendedName>
        <fullName evidence="3">N-acetylglucosaminylphosphatidylinositol deacetylase</fullName>
    </recommendedName>
</protein>
<dbReference type="EMBL" id="MK500408">
    <property type="protein sequence ID" value="QBK89106.1"/>
    <property type="molecule type" value="Genomic_DNA"/>
</dbReference>
<dbReference type="Gene3D" id="3.40.50.10320">
    <property type="entry name" value="LmbE-like"/>
    <property type="match status" value="1"/>
</dbReference>
<dbReference type="Pfam" id="PF02585">
    <property type="entry name" value="PIG-L"/>
    <property type="match status" value="1"/>
</dbReference>
<name>A0A481Z3X3_9VIRU</name>
<evidence type="ECO:0008006" key="3">
    <source>
        <dbReference type="Google" id="ProtNLM"/>
    </source>
</evidence>
<reference evidence="2" key="1">
    <citation type="journal article" date="2019" name="MBio">
        <title>Virus Genomes from Deep Sea Sediments Expand the Ocean Megavirome and Support Independent Origins of Viral Gigantism.</title>
        <authorList>
            <person name="Backstrom D."/>
            <person name="Yutin N."/>
            <person name="Jorgensen S.L."/>
            <person name="Dharamshi J."/>
            <person name="Homa F."/>
            <person name="Zaremba-Niedwiedzka K."/>
            <person name="Spang A."/>
            <person name="Wolf Y.I."/>
            <person name="Koonin E.V."/>
            <person name="Ettema T.J."/>
        </authorList>
    </citation>
    <scope>NUCLEOTIDE SEQUENCE</scope>
</reference>
<dbReference type="InterPro" id="IPR003737">
    <property type="entry name" value="GlcNAc_PI_deacetylase-related"/>
</dbReference>
<organism evidence="2">
    <name type="scientific">Mimivirus LCMiAC02</name>
    <dbReference type="NCBI Taxonomy" id="2506609"/>
    <lineage>
        <taxon>Viruses</taxon>
        <taxon>Varidnaviria</taxon>
        <taxon>Bamfordvirae</taxon>
        <taxon>Nucleocytoviricota</taxon>
        <taxon>Megaviricetes</taxon>
        <taxon>Imitervirales</taxon>
        <taxon>Mimiviridae</taxon>
        <taxon>Klosneuvirinae</taxon>
    </lineage>
</organism>
<keyword evidence="1" id="KW-0812">Transmembrane</keyword>
<evidence type="ECO:0000256" key="1">
    <source>
        <dbReference type="SAM" id="Phobius"/>
    </source>
</evidence>
<keyword evidence="1" id="KW-0472">Membrane</keyword>
<accession>A0A481Z3X3</accession>
<proteinExistence type="predicted"/>
<gene>
    <name evidence="2" type="ORF">LCMiAC02_01990</name>
</gene>
<dbReference type="InterPro" id="IPR024078">
    <property type="entry name" value="LmbE-like_dom_sf"/>
</dbReference>